<dbReference type="GO" id="GO:0020037">
    <property type="term" value="F:heme binding"/>
    <property type="evidence" value="ECO:0007669"/>
    <property type="project" value="InterPro"/>
</dbReference>
<evidence type="ECO:0000256" key="3">
    <source>
        <dbReference type="ARBA" id="ARBA00023004"/>
    </source>
</evidence>
<dbReference type="InterPro" id="IPR009056">
    <property type="entry name" value="Cyt_c-like_dom"/>
</dbReference>
<sequence>MNRPLTVGCVGLVFACASMGGLAEETGVVTSRTALAVAQEASSSVLDGVFTSAQALRGGGLYNENCASCHGQDFMGDEMAPSIAGNDFIVFWTEVPVGSLFERIKVSMPADGPGRLSDEEYTDVLAYLLDASSYPSGESELPADKAALDQIMIVAPAE</sequence>
<evidence type="ECO:0000313" key="5">
    <source>
        <dbReference type="EMBL" id="SVA41250.1"/>
    </source>
</evidence>
<dbReference type="GO" id="GO:0046872">
    <property type="term" value="F:metal ion binding"/>
    <property type="evidence" value="ECO:0007669"/>
    <property type="project" value="UniProtKB-KW"/>
</dbReference>
<evidence type="ECO:0000256" key="1">
    <source>
        <dbReference type="ARBA" id="ARBA00022617"/>
    </source>
</evidence>
<dbReference type="AlphaFoldDB" id="A0A381VLS8"/>
<dbReference type="InterPro" id="IPR036909">
    <property type="entry name" value="Cyt_c-like_dom_sf"/>
</dbReference>
<dbReference type="PROSITE" id="PS51007">
    <property type="entry name" value="CYTC"/>
    <property type="match status" value="1"/>
</dbReference>
<dbReference type="GO" id="GO:0009055">
    <property type="term" value="F:electron transfer activity"/>
    <property type="evidence" value="ECO:0007669"/>
    <property type="project" value="InterPro"/>
</dbReference>
<keyword evidence="3" id="KW-0408">Iron</keyword>
<dbReference type="PROSITE" id="PS51257">
    <property type="entry name" value="PROKAR_LIPOPROTEIN"/>
    <property type="match status" value="1"/>
</dbReference>
<feature type="domain" description="Cytochrome c" evidence="4">
    <location>
        <begin position="53"/>
        <end position="132"/>
    </location>
</feature>
<evidence type="ECO:0000256" key="2">
    <source>
        <dbReference type="ARBA" id="ARBA00022723"/>
    </source>
</evidence>
<dbReference type="EMBL" id="UINC01009192">
    <property type="protein sequence ID" value="SVA41250.1"/>
    <property type="molecule type" value="Genomic_DNA"/>
</dbReference>
<dbReference type="Gene3D" id="1.10.760.10">
    <property type="entry name" value="Cytochrome c-like domain"/>
    <property type="match status" value="1"/>
</dbReference>
<keyword evidence="1" id="KW-0349">Heme</keyword>
<accession>A0A381VLS8</accession>
<dbReference type="Pfam" id="PF13442">
    <property type="entry name" value="Cytochrome_CBB3"/>
    <property type="match status" value="1"/>
</dbReference>
<proteinExistence type="predicted"/>
<protein>
    <recommendedName>
        <fullName evidence="4">Cytochrome c domain-containing protein</fullName>
    </recommendedName>
</protein>
<dbReference type="SUPFAM" id="SSF46626">
    <property type="entry name" value="Cytochrome c"/>
    <property type="match status" value="1"/>
</dbReference>
<name>A0A381VLS8_9ZZZZ</name>
<reference evidence="5" key="1">
    <citation type="submission" date="2018-05" db="EMBL/GenBank/DDBJ databases">
        <authorList>
            <person name="Lanie J.A."/>
            <person name="Ng W.-L."/>
            <person name="Kazmierczak K.M."/>
            <person name="Andrzejewski T.M."/>
            <person name="Davidsen T.M."/>
            <person name="Wayne K.J."/>
            <person name="Tettelin H."/>
            <person name="Glass J.I."/>
            <person name="Rusch D."/>
            <person name="Podicherti R."/>
            <person name="Tsui H.-C.T."/>
            <person name="Winkler M.E."/>
        </authorList>
    </citation>
    <scope>NUCLEOTIDE SEQUENCE</scope>
</reference>
<gene>
    <name evidence="5" type="ORF">METZ01_LOCUS94104</name>
</gene>
<keyword evidence="2" id="KW-0479">Metal-binding</keyword>
<evidence type="ECO:0000259" key="4">
    <source>
        <dbReference type="PROSITE" id="PS51007"/>
    </source>
</evidence>
<organism evidence="5">
    <name type="scientific">marine metagenome</name>
    <dbReference type="NCBI Taxonomy" id="408172"/>
    <lineage>
        <taxon>unclassified sequences</taxon>
        <taxon>metagenomes</taxon>
        <taxon>ecological metagenomes</taxon>
    </lineage>
</organism>